<evidence type="ECO:0000256" key="10">
    <source>
        <dbReference type="SAM" id="MobiDB-lite"/>
    </source>
</evidence>
<dbReference type="InParanoid" id="A0A371RGW7"/>
<evidence type="ECO:0000256" key="3">
    <source>
        <dbReference type="ARBA" id="ARBA00022763"/>
    </source>
</evidence>
<dbReference type="EMBL" id="QUQO01000001">
    <property type="protein sequence ID" value="RFB04655.1"/>
    <property type="molecule type" value="Genomic_DNA"/>
</dbReference>
<dbReference type="Pfam" id="PF03167">
    <property type="entry name" value="UDG"/>
    <property type="match status" value="1"/>
</dbReference>
<dbReference type="InterPro" id="IPR051536">
    <property type="entry name" value="UDG_Type-4/5"/>
</dbReference>
<dbReference type="GO" id="GO:0051539">
    <property type="term" value="F:4 iron, 4 sulfur cluster binding"/>
    <property type="evidence" value="ECO:0007669"/>
    <property type="project" value="UniProtKB-KW"/>
</dbReference>
<dbReference type="SMART" id="SM00987">
    <property type="entry name" value="UreE_C"/>
    <property type="match status" value="1"/>
</dbReference>
<keyword evidence="5" id="KW-0408">Iron</keyword>
<gene>
    <name evidence="12" type="ORF">DX908_04805</name>
</gene>
<evidence type="ECO:0000256" key="6">
    <source>
        <dbReference type="ARBA" id="ARBA00023014"/>
    </source>
</evidence>
<dbReference type="SUPFAM" id="SSF52141">
    <property type="entry name" value="Uracil-DNA glycosylase-like"/>
    <property type="match status" value="1"/>
</dbReference>
<dbReference type="OrthoDB" id="9787663at2"/>
<evidence type="ECO:0000256" key="5">
    <source>
        <dbReference type="ARBA" id="ARBA00023004"/>
    </source>
</evidence>
<evidence type="ECO:0000259" key="11">
    <source>
        <dbReference type="SMART" id="SM00986"/>
    </source>
</evidence>
<dbReference type="GO" id="GO:0046872">
    <property type="term" value="F:metal ion binding"/>
    <property type="evidence" value="ECO:0007669"/>
    <property type="project" value="UniProtKB-KW"/>
</dbReference>
<feature type="region of interest" description="Disordered" evidence="10">
    <location>
        <begin position="1"/>
        <end position="21"/>
    </location>
</feature>
<dbReference type="Gene3D" id="3.40.470.10">
    <property type="entry name" value="Uracil-DNA glycosylase-like domain"/>
    <property type="match status" value="1"/>
</dbReference>
<dbReference type="CDD" id="cd10031">
    <property type="entry name" value="UDG-F5_TTUDGB_like"/>
    <property type="match status" value="1"/>
</dbReference>
<evidence type="ECO:0000313" key="13">
    <source>
        <dbReference type="Proteomes" id="UP000264589"/>
    </source>
</evidence>
<accession>A0A371RGW7</accession>
<keyword evidence="1" id="KW-0004">4Fe-4S</keyword>
<dbReference type="InterPro" id="IPR005122">
    <property type="entry name" value="Uracil-DNA_glycosylase-like"/>
</dbReference>
<comment type="caution">
    <text evidence="12">The sequence shown here is derived from an EMBL/GenBank/DDBJ whole genome shotgun (WGS) entry which is preliminary data.</text>
</comment>
<evidence type="ECO:0000256" key="4">
    <source>
        <dbReference type="ARBA" id="ARBA00022801"/>
    </source>
</evidence>
<keyword evidence="13" id="KW-1185">Reference proteome</keyword>
<dbReference type="PANTHER" id="PTHR33693">
    <property type="entry name" value="TYPE-5 URACIL-DNA GLYCOSYLASE"/>
    <property type="match status" value="1"/>
</dbReference>
<evidence type="ECO:0000256" key="7">
    <source>
        <dbReference type="ARBA" id="ARBA00023204"/>
    </source>
</evidence>
<dbReference type="PANTHER" id="PTHR33693:SF3">
    <property type="entry name" value="TYPE-5 URACIL-DNA GLYCOSYLASE"/>
    <property type="match status" value="1"/>
</dbReference>
<evidence type="ECO:0000256" key="9">
    <source>
        <dbReference type="ARBA" id="ARBA00023887"/>
    </source>
</evidence>
<evidence type="ECO:0000313" key="12">
    <source>
        <dbReference type="EMBL" id="RFB04655.1"/>
    </source>
</evidence>
<feature type="domain" description="Uracil-DNA glycosylase-like" evidence="11">
    <location>
        <begin position="55"/>
        <end position="225"/>
    </location>
</feature>
<dbReference type="InterPro" id="IPR044147">
    <property type="entry name" value="UdgB-like"/>
</dbReference>
<evidence type="ECO:0000256" key="8">
    <source>
        <dbReference type="ARBA" id="ARBA00023779"/>
    </source>
</evidence>
<dbReference type="InterPro" id="IPR036895">
    <property type="entry name" value="Uracil-DNA_glycosylase-like_sf"/>
</dbReference>
<reference evidence="12 13" key="1">
    <citation type="submission" date="2018-08" db="EMBL/GenBank/DDBJ databases">
        <title>Parvularcula sp. SM1705, isolated from surface water of the South Sea China.</title>
        <authorList>
            <person name="Sun L."/>
        </authorList>
    </citation>
    <scope>NUCLEOTIDE SEQUENCE [LARGE SCALE GENOMIC DNA]</scope>
    <source>
        <strain evidence="12 13">SM1705</strain>
    </source>
</reference>
<keyword evidence="2" id="KW-0479">Metal-binding</keyword>
<keyword evidence="3" id="KW-0227">DNA damage</keyword>
<protein>
    <recommendedName>
        <fullName evidence="9">Type-5 uracil-DNA glycosylase</fullName>
    </recommendedName>
</protein>
<keyword evidence="4" id="KW-0378">Hydrolase</keyword>
<proteinExistence type="inferred from homology"/>
<keyword evidence="6" id="KW-0411">Iron-sulfur</keyword>
<sequence>MMIMRRSSAGPMAEPSLPAEPPRDCPLCPRLAEFRAATAVEHPDWFNGAVPSFAAAGGDETVRVLIVGLAPGLQGANRTGRPFTGDWAGDLLYATLLDHGLARGVYDQRPDDGLELIGTMITNAVRCVPPQNKPTGPEINQCRPFLIRRIETLPNLEVMIALGKIAHDSVIRAMGAKLKDHPFGHGTEYQLEGPNGPLRLLSSYHCSRYNTNTGRLTPEMFADVFRMI</sequence>
<dbReference type="Proteomes" id="UP000264589">
    <property type="component" value="Unassembled WGS sequence"/>
</dbReference>
<comment type="similarity">
    <text evidence="8">Belongs to the uracil-DNA glycosylase (UDG) superfamily. Type 5 (UDGb) family.</text>
</comment>
<evidence type="ECO:0000256" key="1">
    <source>
        <dbReference type="ARBA" id="ARBA00022485"/>
    </source>
</evidence>
<dbReference type="GO" id="GO:0033958">
    <property type="term" value="F:DNA-deoxyinosine glycosylase activity"/>
    <property type="evidence" value="ECO:0007669"/>
    <property type="project" value="InterPro"/>
</dbReference>
<keyword evidence="7" id="KW-0234">DNA repair</keyword>
<dbReference type="GO" id="GO:0004844">
    <property type="term" value="F:uracil DNA N-glycosylase activity"/>
    <property type="evidence" value="ECO:0007669"/>
    <property type="project" value="InterPro"/>
</dbReference>
<name>A0A371RGW7_9PROT</name>
<dbReference type="SMART" id="SM00986">
    <property type="entry name" value="UDG"/>
    <property type="match status" value="1"/>
</dbReference>
<dbReference type="GO" id="GO:0006284">
    <property type="term" value="P:base-excision repair"/>
    <property type="evidence" value="ECO:0007669"/>
    <property type="project" value="InterPro"/>
</dbReference>
<evidence type="ECO:0000256" key="2">
    <source>
        <dbReference type="ARBA" id="ARBA00022723"/>
    </source>
</evidence>
<dbReference type="AlphaFoldDB" id="A0A371RGW7"/>
<organism evidence="12 13">
    <name type="scientific">Parvularcula marina</name>
    <dbReference type="NCBI Taxonomy" id="2292771"/>
    <lineage>
        <taxon>Bacteria</taxon>
        <taxon>Pseudomonadati</taxon>
        <taxon>Pseudomonadota</taxon>
        <taxon>Alphaproteobacteria</taxon>
        <taxon>Parvularculales</taxon>
        <taxon>Parvularculaceae</taxon>
        <taxon>Parvularcula</taxon>
    </lineage>
</organism>